<evidence type="ECO:0000313" key="1">
    <source>
        <dbReference type="EMBL" id="KAH6940832.1"/>
    </source>
</evidence>
<reference evidence="1" key="1">
    <citation type="submission" date="2020-05" db="EMBL/GenBank/DDBJ databases">
        <title>Large-scale comparative analyses of tick genomes elucidate their genetic diversity and vector capacities.</title>
        <authorList>
            <person name="Jia N."/>
            <person name="Wang J."/>
            <person name="Shi W."/>
            <person name="Du L."/>
            <person name="Sun Y."/>
            <person name="Zhan W."/>
            <person name="Jiang J."/>
            <person name="Wang Q."/>
            <person name="Zhang B."/>
            <person name="Ji P."/>
            <person name="Sakyi L.B."/>
            <person name="Cui X."/>
            <person name="Yuan T."/>
            <person name="Jiang B."/>
            <person name="Yang W."/>
            <person name="Lam T.T.-Y."/>
            <person name="Chang Q."/>
            <person name="Ding S."/>
            <person name="Wang X."/>
            <person name="Zhu J."/>
            <person name="Ruan X."/>
            <person name="Zhao L."/>
            <person name="Wei J."/>
            <person name="Que T."/>
            <person name="Du C."/>
            <person name="Cheng J."/>
            <person name="Dai P."/>
            <person name="Han X."/>
            <person name="Huang E."/>
            <person name="Gao Y."/>
            <person name="Liu J."/>
            <person name="Shao H."/>
            <person name="Ye R."/>
            <person name="Li L."/>
            <person name="Wei W."/>
            <person name="Wang X."/>
            <person name="Wang C."/>
            <person name="Yang T."/>
            <person name="Huo Q."/>
            <person name="Li W."/>
            <person name="Guo W."/>
            <person name="Chen H."/>
            <person name="Zhou L."/>
            <person name="Ni X."/>
            <person name="Tian J."/>
            <person name="Zhou Y."/>
            <person name="Sheng Y."/>
            <person name="Liu T."/>
            <person name="Pan Y."/>
            <person name="Xia L."/>
            <person name="Li J."/>
            <person name="Zhao F."/>
            <person name="Cao W."/>
        </authorList>
    </citation>
    <scope>NUCLEOTIDE SEQUENCE</scope>
    <source>
        <strain evidence="1">Hyas-2018</strain>
    </source>
</reference>
<protein>
    <submittedName>
        <fullName evidence="1">Uncharacterized protein</fullName>
    </submittedName>
</protein>
<organism evidence="1 2">
    <name type="scientific">Hyalomma asiaticum</name>
    <name type="common">Tick</name>
    <dbReference type="NCBI Taxonomy" id="266040"/>
    <lineage>
        <taxon>Eukaryota</taxon>
        <taxon>Metazoa</taxon>
        <taxon>Ecdysozoa</taxon>
        <taxon>Arthropoda</taxon>
        <taxon>Chelicerata</taxon>
        <taxon>Arachnida</taxon>
        <taxon>Acari</taxon>
        <taxon>Parasitiformes</taxon>
        <taxon>Ixodida</taxon>
        <taxon>Ixodoidea</taxon>
        <taxon>Ixodidae</taxon>
        <taxon>Hyalomminae</taxon>
        <taxon>Hyalomma</taxon>
    </lineage>
</organism>
<gene>
    <name evidence="1" type="ORF">HPB50_008510</name>
</gene>
<proteinExistence type="predicted"/>
<name>A0ACB7T043_HYAAI</name>
<keyword evidence="2" id="KW-1185">Reference proteome</keyword>
<comment type="caution">
    <text evidence="1">The sequence shown here is derived from an EMBL/GenBank/DDBJ whole genome shotgun (WGS) entry which is preliminary data.</text>
</comment>
<evidence type="ECO:0000313" key="2">
    <source>
        <dbReference type="Proteomes" id="UP000821845"/>
    </source>
</evidence>
<dbReference type="Proteomes" id="UP000821845">
    <property type="component" value="Chromosome 11"/>
</dbReference>
<sequence>MPSRPNTHNPRNRSCQGVVRGGATRVKVSKDHRRRQWMPRSRTERYSRELGEDQRAGAHRWSGGGAGPARNSAYRRRRATPDPRNPRNDDCATLRQVRIPGLL</sequence>
<accession>A0ACB7T043</accession>
<dbReference type="EMBL" id="CM023491">
    <property type="protein sequence ID" value="KAH6940832.1"/>
    <property type="molecule type" value="Genomic_DNA"/>
</dbReference>